<dbReference type="Pfam" id="PF00005">
    <property type="entry name" value="ABC_tran"/>
    <property type="match status" value="1"/>
</dbReference>
<dbReference type="GO" id="GO:0140359">
    <property type="term" value="F:ABC-type transporter activity"/>
    <property type="evidence" value="ECO:0007669"/>
    <property type="project" value="InterPro"/>
</dbReference>
<dbReference type="Pfam" id="PF00664">
    <property type="entry name" value="ABC_membrane"/>
    <property type="match status" value="1"/>
</dbReference>
<evidence type="ECO:0000256" key="8">
    <source>
        <dbReference type="SAM" id="Phobius"/>
    </source>
</evidence>
<keyword evidence="3 8" id="KW-0812">Transmembrane</keyword>
<dbReference type="SUPFAM" id="SSF90123">
    <property type="entry name" value="ABC transporter transmembrane region"/>
    <property type="match status" value="1"/>
</dbReference>
<dbReference type="GO" id="GO:0016887">
    <property type="term" value="F:ATP hydrolysis activity"/>
    <property type="evidence" value="ECO:0007669"/>
    <property type="project" value="InterPro"/>
</dbReference>
<dbReference type="SMART" id="SM00382">
    <property type="entry name" value="AAA"/>
    <property type="match status" value="1"/>
</dbReference>
<keyword evidence="4" id="KW-0547">Nucleotide-binding</keyword>
<dbReference type="OrthoDB" id="121502at2157"/>
<reference evidence="11 12" key="1">
    <citation type="submission" date="2016-10" db="EMBL/GenBank/DDBJ databases">
        <authorList>
            <person name="de Groot N.N."/>
        </authorList>
    </citation>
    <scope>NUCLEOTIDE SEQUENCE [LARGE SCALE GENOMIC DNA]</scope>
    <source>
        <strain evidence="12">EB21,IBRC-M 10013,KCTC 4048</strain>
    </source>
</reference>
<accession>A0A1G9TZ09</accession>
<sequence length="626" mass="69475">MTDTPHDDEDDAFEAQRERVDRPMVRLFREYGRENWLAIVGGVVMGLAAHTMALLPTYVLAETIDAVFLQTKPQYSLPLVPQTVVPDSRTGRFWFSVGAVGLTYVCSTVFTWLMGLGLNSFAQSVQHNVRSDSYDAMQRLDYAFFADKQTGELMSVLNNDVNRLEQFLNGGLFIATMLVVNVGVTAVLLAYLQWQLAILTMVTVPLIGYFTYKFVQIIQPMYSEVRSTVGQLNSRLENNLGGIEVIKASTTEDFEADRVSDASNEYFEKNWDAITTRVKFFPGLRLTAGVGFVLTFAVGGHWVLTNQAPPFMSGSLSVGTFVAFVYLGQRFIWPMSQFGELVNLYQNARASAERIFGLMDEPKTLGADGDLPELSVRNGRVEYDDVTFGYEDDETVLEDVSFDVSGGEMLALVGPTGAGKSTVLKLLLRLYDVDDGQIRVDGQDIREVTPASLRDSVGYVSQDTYLFYGSVRDNIAYGQFDATNEEIREAARAADAHEFITDFSDGYDTEVGERGVKLSGGQRQRIGIARVLLRDPDILLLDEATSDVDTETELRIQESIEELVSDRTVVAIAHRLSTVKDADQILVLEDGRVEERGTHDELLAEDGTYADLWGVQAGELETIPGM</sequence>
<feature type="domain" description="ABC transmembrane type-1" evidence="10">
    <location>
        <begin position="40"/>
        <end position="347"/>
    </location>
</feature>
<dbReference type="PROSITE" id="PS50893">
    <property type="entry name" value="ABC_TRANSPORTER_2"/>
    <property type="match status" value="1"/>
</dbReference>
<dbReference type="Proteomes" id="UP000199370">
    <property type="component" value="Unassembled WGS sequence"/>
</dbReference>
<dbReference type="InterPro" id="IPR039421">
    <property type="entry name" value="Type_1_exporter"/>
</dbReference>
<dbReference type="Gene3D" id="3.40.50.300">
    <property type="entry name" value="P-loop containing nucleotide triphosphate hydrolases"/>
    <property type="match status" value="1"/>
</dbReference>
<dbReference type="InterPro" id="IPR027417">
    <property type="entry name" value="P-loop_NTPase"/>
</dbReference>
<keyword evidence="7 8" id="KW-0472">Membrane</keyword>
<evidence type="ECO:0000256" key="2">
    <source>
        <dbReference type="ARBA" id="ARBA00022448"/>
    </source>
</evidence>
<evidence type="ECO:0000259" key="9">
    <source>
        <dbReference type="PROSITE" id="PS50893"/>
    </source>
</evidence>
<evidence type="ECO:0000256" key="1">
    <source>
        <dbReference type="ARBA" id="ARBA00004141"/>
    </source>
</evidence>
<feature type="transmembrane region" description="Helical" evidence="8">
    <location>
        <begin position="167"/>
        <end position="188"/>
    </location>
</feature>
<evidence type="ECO:0000313" key="11">
    <source>
        <dbReference type="EMBL" id="SDM52967.1"/>
    </source>
</evidence>
<dbReference type="InterPro" id="IPR003593">
    <property type="entry name" value="AAA+_ATPase"/>
</dbReference>
<dbReference type="STRING" id="996166.SAMN05192554_103215"/>
<name>A0A1G9TZ09_9EURY</name>
<dbReference type="PANTHER" id="PTHR24221">
    <property type="entry name" value="ATP-BINDING CASSETTE SUB-FAMILY B"/>
    <property type="match status" value="1"/>
</dbReference>
<evidence type="ECO:0000259" key="10">
    <source>
        <dbReference type="PROSITE" id="PS50929"/>
    </source>
</evidence>
<feature type="transmembrane region" description="Helical" evidence="8">
    <location>
        <begin position="93"/>
        <end position="114"/>
    </location>
</feature>
<dbReference type="Gene3D" id="1.20.1560.10">
    <property type="entry name" value="ABC transporter type 1, transmembrane domain"/>
    <property type="match status" value="1"/>
</dbReference>
<dbReference type="FunFam" id="3.40.50.300:FF:000287">
    <property type="entry name" value="Multidrug ABC transporter ATP-binding protein"/>
    <property type="match status" value="1"/>
</dbReference>
<dbReference type="InterPro" id="IPR017871">
    <property type="entry name" value="ABC_transporter-like_CS"/>
</dbReference>
<feature type="transmembrane region" description="Helical" evidence="8">
    <location>
        <begin position="310"/>
        <end position="328"/>
    </location>
</feature>
<proteinExistence type="predicted"/>
<comment type="subcellular location">
    <subcellularLocation>
        <location evidence="1">Membrane</location>
        <topology evidence="1">Multi-pass membrane protein</topology>
    </subcellularLocation>
</comment>
<feature type="transmembrane region" description="Helical" evidence="8">
    <location>
        <begin position="194"/>
        <end position="212"/>
    </location>
</feature>
<keyword evidence="12" id="KW-1185">Reference proteome</keyword>
<keyword evidence="6 8" id="KW-1133">Transmembrane helix</keyword>
<dbReference type="InterPro" id="IPR003439">
    <property type="entry name" value="ABC_transporter-like_ATP-bd"/>
</dbReference>
<dbReference type="CDD" id="cd18565">
    <property type="entry name" value="ABC_6TM_exporter_like"/>
    <property type="match status" value="1"/>
</dbReference>
<keyword evidence="2" id="KW-0813">Transport</keyword>
<dbReference type="GO" id="GO:0016020">
    <property type="term" value="C:membrane"/>
    <property type="evidence" value="ECO:0007669"/>
    <property type="project" value="UniProtKB-SubCell"/>
</dbReference>
<dbReference type="InterPro" id="IPR036640">
    <property type="entry name" value="ABC1_TM_sf"/>
</dbReference>
<feature type="transmembrane region" description="Helical" evidence="8">
    <location>
        <begin position="286"/>
        <end position="304"/>
    </location>
</feature>
<feature type="transmembrane region" description="Helical" evidence="8">
    <location>
        <begin position="36"/>
        <end position="59"/>
    </location>
</feature>
<protein>
    <submittedName>
        <fullName evidence="11">ATP-binding cassette, subfamily B</fullName>
    </submittedName>
</protein>
<evidence type="ECO:0000256" key="6">
    <source>
        <dbReference type="ARBA" id="ARBA00022989"/>
    </source>
</evidence>
<dbReference type="SUPFAM" id="SSF52540">
    <property type="entry name" value="P-loop containing nucleoside triphosphate hydrolases"/>
    <property type="match status" value="1"/>
</dbReference>
<dbReference type="PROSITE" id="PS00211">
    <property type="entry name" value="ABC_TRANSPORTER_1"/>
    <property type="match status" value="1"/>
</dbReference>
<keyword evidence="5 11" id="KW-0067">ATP-binding</keyword>
<gene>
    <name evidence="11" type="ORF">SAMN05192554_103215</name>
</gene>
<dbReference type="InterPro" id="IPR011527">
    <property type="entry name" value="ABC1_TM_dom"/>
</dbReference>
<evidence type="ECO:0000256" key="5">
    <source>
        <dbReference type="ARBA" id="ARBA00022840"/>
    </source>
</evidence>
<evidence type="ECO:0000256" key="3">
    <source>
        <dbReference type="ARBA" id="ARBA00022692"/>
    </source>
</evidence>
<feature type="domain" description="ABC transporter" evidence="9">
    <location>
        <begin position="381"/>
        <end position="615"/>
    </location>
</feature>
<dbReference type="PANTHER" id="PTHR24221:SF654">
    <property type="entry name" value="ATP-BINDING CASSETTE SUB-FAMILY B MEMBER 6"/>
    <property type="match status" value="1"/>
</dbReference>
<dbReference type="RefSeq" id="WP_089731712.1">
    <property type="nucleotide sequence ID" value="NZ_FNIA01000003.1"/>
</dbReference>
<evidence type="ECO:0000256" key="4">
    <source>
        <dbReference type="ARBA" id="ARBA00022741"/>
    </source>
</evidence>
<organism evidence="11 12">
    <name type="scientific">Haloarchaeobius iranensis</name>
    <dbReference type="NCBI Taxonomy" id="996166"/>
    <lineage>
        <taxon>Archaea</taxon>
        <taxon>Methanobacteriati</taxon>
        <taxon>Methanobacteriota</taxon>
        <taxon>Stenosarchaea group</taxon>
        <taxon>Halobacteria</taxon>
        <taxon>Halobacteriales</taxon>
        <taxon>Halorubellaceae</taxon>
        <taxon>Haloarchaeobius</taxon>
    </lineage>
</organism>
<evidence type="ECO:0000313" key="12">
    <source>
        <dbReference type="Proteomes" id="UP000199370"/>
    </source>
</evidence>
<dbReference type="AlphaFoldDB" id="A0A1G9TZ09"/>
<dbReference type="EMBL" id="FNIA01000003">
    <property type="protein sequence ID" value="SDM52967.1"/>
    <property type="molecule type" value="Genomic_DNA"/>
</dbReference>
<dbReference type="GO" id="GO:0005524">
    <property type="term" value="F:ATP binding"/>
    <property type="evidence" value="ECO:0007669"/>
    <property type="project" value="UniProtKB-KW"/>
</dbReference>
<dbReference type="PROSITE" id="PS50929">
    <property type="entry name" value="ABC_TM1F"/>
    <property type="match status" value="1"/>
</dbReference>
<evidence type="ECO:0000256" key="7">
    <source>
        <dbReference type="ARBA" id="ARBA00023136"/>
    </source>
</evidence>